<protein>
    <submittedName>
        <fullName evidence="3">GNAT family N-acetyltransferase</fullName>
    </submittedName>
</protein>
<dbReference type="InterPro" id="IPR050832">
    <property type="entry name" value="Bact_Acetyltransf"/>
</dbReference>
<dbReference type="Proteomes" id="UP000516181">
    <property type="component" value="Chromosome"/>
</dbReference>
<dbReference type="AlphaFoldDB" id="A0A087FH85"/>
<dbReference type="PROSITE" id="PS51186">
    <property type="entry name" value="GNAT"/>
    <property type="match status" value="1"/>
</dbReference>
<dbReference type="InterPro" id="IPR016181">
    <property type="entry name" value="Acyl_CoA_acyltransferase"/>
</dbReference>
<dbReference type="KEGG" id="kpk:A593_22885"/>
<dbReference type="CDD" id="cd04301">
    <property type="entry name" value="NAT_SF"/>
    <property type="match status" value="1"/>
</dbReference>
<evidence type="ECO:0000313" key="4">
    <source>
        <dbReference type="Proteomes" id="UP000516181"/>
    </source>
</evidence>
<proteinExistence type="predicted"/>
<sequence>MTTSFSLRTLSRDDILHHLPALSDILASCVNGGASVSFMLPFSAHTATTFWQHTADSVAAGERIVLAALDADERPVGTVQLITRQPENQPHRADVAKLLVHQNARRQGIANALMSELEHVARQEGKTVLVLDTAAGSGAEQFYVRCGWEKVGEIPRYALMPDGEMTATSLFYKFLP</sequence>
<evidence type="ECO:0000256" key="1">
    <source>
        <dbReference type="ARBA" id="ARBA00022679"/>
    </source>
</evidence>
<dbReference type="SUPFAM" id="SSF55729">
    <property type="entry name" value="Acyl-CoA N-acyltransferases (Nat)"/>
    <property type="match status" value="1"/>
</dbReference>
<dbReference type="OMA" id="MPYSETG"/>
<organism evidence="3 4">
    <name type="scientific">Klebsiella variicola</name>
    <dbReference type="NCBI Taxonomy" id="244366"/>
    <lineage>
        <taxon>Bacteria</taxon>
        <taxon>Pseudomonadati</taxon>
        <taxon>Pseudomonadota</taxon>
        <taxon>Gammaproteobacteria</taxon>
        <taxon>Enterobacterales</taxon>
        <taxon>Enterobacteriaceae</taxon>
        <taxon>Klebsiella/Raoultella group</taxon>
        <taxon>Klebsiella</taxon>
        <taxon>Klebsiella pneumoniae complex</taxon>
    </lineage>
</organism>
<dbReference type="Pfam" id="PF00583">
    <property type="entry name" value="Acetyltransf_1"/>
    <property type="match status" value="1"/>
</dbReference>
<accession>A0A087FH85</accession>
<dbReference type="RefSeq" id="WP_008804946.1">
    <property type="nucleotide sequence ID" value="NZ_BIHM01000001.1"/>
</dbReference>
<keyword evidence="1 3" id="KW-0808">Transferase</keyword>
<dbReference type="KEGG" id="kvd:KR75_20700"/>
<name>A0A087FH85_KLEVA</name>
<dbReference type="Gene3D" id="3.40.630.30">
    <property type="match status" value="1"/>
</dbReference>
<dbReference type="EMBL" id="CP060807">
    <property type="protein sequence ID" value="QNP22498.1"/>
    <property type="molecule type" value="Genomic_DNA"/>
</dbReference>
<reference evidence="3 4" key="1">
    <citation type="submission" date="2020-08" db="EMBL/GenBank/DDBJ databases">
        <title>Complete genome sequence of Klebsiella pneumoniae KP2757.</title>
        <authorList>
            <person name="Zhang X."/>
        </authorList>
    </citation>
    <scope>NUCLEOTIDE SEQUENCE [LARGE SCALE GENOMIC DNA]</scope>
    <source>
        <strain evidence="3 4">KP2757</strain>
    </source>
</reference>
<evidence type="ECO:0000313" key="3">
    <source>
        <dbReference type="EMBL" id="QNP22498.1"/>
    </source>
</evidence>
<dbReference type="GO" id="GO:0016747">
    <property type="term" value="F:acyltransferase activity, transferring groups other than amino-acyl groups"/>
    <property type="evidence" value="ECO:0007669"/>
    <property type="project" value="InterPro"/>
</dbReference>
<gene>
    <name evidence="3" type="ORF">IAP99_13625</name>
</gene>
<dbReference type="PANTHER" id="PTHR43877">
    <property type="entry name" value="AMINOALKYLPHOSPHONATE N-ACETYLTRANSFERASE-RELATED-RELATED"/>
    <property type="match status" value="1"/>
</dbReference>
<evidence type="ECO:0000256" key="2">
    <source>
        <dbReference type="ARBA" id="ARBA00023315"/>
    </source>
</evidence>
<keyword evidence="2" id="KW-0012">Acyltransferase</keyword>
<dbReference type="InterPro" id="IPR000182">
    <property type="entry name" value="GNAT_dom"/>
</dbReference>